<sequence>MDAQLPPIPPSIAEIAGPPLVGIMLNCFFYGILVMQIYVYFQCFPDDREKIKVLDGVIAFVTQTFFCWRISVLQKSWWLPGTVFLVSLGAIASGVGTFQLHDLSRIHVLTWQLCLRLAPAALADTMIARYNSTVSFDYFGRKRTESVVSRAWVLMGCSCDVDVPTVFRHVLWSDDGDSGRGSSGGRSERLTLLAITRAASYKTVVLRDNLAPFQPLQPRRFL</sequence>
<accession>A0A9P3PPN9</accession>
<comment type="caution">
    <text evidence="2">The sequence shown here is derived from an EMBL/GenBank/DDBJ whole genome shotgun (WGS) entry which is preliminary data.</text>
</comment>
<keyword evidence="1" id="KW-0472">Membrane</keyword>
<proteinExistence type="predicted"/>
<feature type="transmembrane region" description="Helical" evidence="1">
    <location>
        <begin position="77"/>
        <end position="98"/>
    </location>
</feature>
<keyword evidence="1" id="KW-1133">Transmembrane helix</keyword>
<feature type="transmembrane region" description="Helical" evidence="1">
    <location>
        <begin position="20"/>
        <end position="41"/>
    </location>
</feature>
<dbReference type="Proteomes" id="UP001063166">
    <property type="component" value="Unassembled WGS sequence"/>
</dbReference>
<dbReference type="PANTHER" id="PTHR40465:SF1">
    <property type="entry name" value="DUF6534 DOMAIN-CONTAINING PROTEIN"/>
    <property type="match status" value="1"/>
</dbReference>
<dbReference type="EMBL" id="BRPK01000006">
    <property type="protein sequence ID" value="GLB39486.1"/>
    <property type="molecule type" value="Genomic_DNA"/>
</dbReference>
<name>A0A9P3PPN9_LYOSH</name>
<evidence type="ECO:0000313" key="3">
    <source>
        <dbReference type="Proteomes" id="UP001063166"/>
    </source>
</evidence>
<reference evidence="2" key="1">
    <citation type="submission" date="2022-07" db="EMBL/GenBank/DDBJ databases">
        <title>The genome of Lyophyllum shimeji provides insight into the initial evolution of ectomycorrhizal fungal genome.</title>
        <authorList>
            <person name="Kobayashi Y."/>
            <person name="Shibata T."/>
            <person name="Hirakawa H."/>
            <person name="Shigenobu S."/>
            <person name="Nishiyama T."/>
            <person name="Yamada A."/>
            <person name="Hasebe M."/>
            <person name="Kawaguchi M."/>
        </authorList>
    </citation>
    <scope>NUCLEOTIDE SEQUENCE</scope>
    <source>
        <strain evidence="2">AT787</strain>
    </source>
</reference>
<dbReference type="PANTHER" id="PTHR40465">
    <property type="entry name" value="CHROMOSOME 1, WHOLE GENOME SHOTGUN SEQUENCE"/>
    <property type="match status" value="1"/>
</dbReference>
<dbReference type="AlphaFoldDB" id="A0A9P3PPN9"/>
<evidence type="ECO:0000313" key="2">
    <source>
        <dbReference type="EMBL" id="GLB39486.1"/>
    </source>
</evidence>
<keyword evidence="3" id="KW-1185">Reference proteome</keyword>
<organism evidence="2 3">
    <name type="scientific">Lyophyllum shimeji</name>
    <name type="common">Hon-shimeji</name>
    <name type="synonym">Tricholoma shimeji</name>
    <dbReference type="NCBI Taxonomy" id="47721"/>
    <lineage>
        <taxon>Eukaryota</taxon>
        <taxon>Fungi</taxon>
        <taxon>Dikarya</taxon>
        <taxon>Basidiomycota</taxon>
        <taxon>Agaricomycotina</taxon>
        <taxon>Agaricomycetes</taxon>
        <taxon>Agaricomycetidae</taxon>
        <taxon>Agaricales</taxon>
        <taxon>Tricholomatineae</taxon>
        <taxon>Lyophyllaceae</taxon>
        <taxon>Lyophyllum</taxon>
    </lineage>
</organism>
<protein>
    <submittedName>
        <fullName evidence="2">Uncharacterized protein</fullName>
    </submittedName>
</protein>
<keyword evidence="1" id="KW-0812">Transmembrane</keyword>
<dbReference type="OrthoDB" id="3223377at2759"/>
<gene>
    <name evidence="2" type="ORF">LshimejAT787_0606480</name>
</gene>
<evidence type="ECO:0000256" key="1">
    <source>
        <dbReference type="SAM" id="Phobius"/>
    </source>
</evidence>